<dbReference type="InterPro" id="IPR007272">
    <property type="entry name" value="Sulf_transp_TsuA/YedE"/>
</dbReference>
<organism evidence="10 11">
    <name type="scientific">Candidatus Kurthia intestinigallinarum</name>
    <dbReference type="NCBI Taxonomy" id="1562256"/>
    <lineage>
        <taxon>Bacteria</taxon>
        <taxon>Bacillati</taxon>
        <taxon>Bacillota</taxon>
        <taxon>Bacilli</taxon>
        <taxon>Bacillales</taxon>
        <taxon>Caryophanaceae</taxon>
        <taxon>Kurthia</taxon>
    </lineage>
</organism>
<keyword evidence="11" id="KW-1185">Reference proteome</keyword>
<comment type="similarity">
    <text evidence="8">Belongs to the TsuA/YedE (TC 9.B.102) family.</text>
</comment>
<protein>
    <submittedName>
        <fullName evidence="10">Membrane protein</fullName>
    </submittedName>
</protein>
<feature type="transmembrane region" description="Helical" evidence="9">
    <location>
        <begin position="151"/>
        <end position="172"/>
    </location>
</feature>
<keyword evidence="3" id="KW-1003">Cell membrane</keyword>
<evidence type="ECO:0000256" key="8">
    <source>
        <dbReference type="ARBA" id="ARBA00035655"/>
    </source>
</evidence>
<dbReference type="RefSeq" id="WP_126989502.1">
    <property type="nucleotide sequence ID" value="NZ_JTFC01000009.1"/>
</dbReference>
<accession>A0A433RXA9</accession>
<feature type="transmembrane region" description="Helical" evidence="9">
    <location>
        <begin position="287"/>
        <end position="310"/>
    </location>
</feature>
<dbReference type="EMBL" id="JTFC01000009">
    <property type="protein sequence ID" value="RUS57922.1"/>
    <property type="molecule type" value="Genomic_DNA"/>
</dbReference>
<dbReference type="GO" id="GO:0005886">
    <property type="term" value="C:plasma membrane"/>
    <property type="evidence" value="ECO:0007669"/>
    <property type="project" value="UniProtKB-SubCell"/>
</dbReference>
<comment type="caution">
    <text evidence="10">The sequence shown here is derived from an EMBL/GenBank/DDBJ whole genome shotgun (WGS) entry which is preliminary data.</text>
</comment>
<dbReference type="Proteomes" id="UP000288623">
    <property type="component" value="Unassembled WGS sequence"/>
</dbReference>
<keyword evidence="7 9" id="KW-0472">Membrane</keyword>
<dbReference type="AlphaFoldDB" id="A0A433RXA9"/>
<feature type="transmembrane region" description="Helical" evidence="9">
    <location>
        <begin position="198"/>
        <end position="217"/>
    </location>
</feature>
<keyword evidence="6 9" id="KW-1133">Transmembrane helix</keyword>
<evidence type="ECO:0000256" key="4">
    <source>
        <dbReference type="ARBA" id="ARBA00022519"/>
    </source>
</evidence>
<feature type="transmembrane region" description="Helical" evidence="9">
    <location>
        <begin position="41"/>
        <end position="60"/>
    </location>
</feature>
<keyword evidence="4" id="KW-0997">Cell inner membrane</keyword>
<proteinExistence type="inferred from homology"/>
<keyword evidence="2" id="KW-0813">Transport</keyword>
<name>A0A433RXA9_9BACL</name>
<dbReference type="PANTHER" id="PTHR30574:SF1">
    <property type="entry name" value="SULPHUR TRANSPORT DOMAIN-CONTAINING PROTEIN"/>
    <property type="match status" value="1"/>
</dbReference>
<evidence type="ECO:0000256" key="6">
    <source>
        <dbReference type="ARBA" id="ARBA00022989"/>
    </source>
</evidence>
<evidence type="ECO:0000256" key="2">
    <source>
        <dbReference type="ARBA" id="ARBA00022448"/>
    </source>
</evidence>
<dbReference type="PANTHER" id="PTHR30574">
    <property type="entry name" value="INNER MEMBRANE PROTEIN YEDE"/>
    <property type="match status" value="1"/>
</dbReference>
<dbReference type="OrthoDB" id="9794165at2"/>
<feature type="transmembrane region" description="Helical" evidence="9">
    <location>
        <begin position="316"/>
        <end position="337"/>
    </location>
</feature>
<feature type="transmembrane region" description="Helical" evidence="9">
    <location>
        <begin position="72"/>
        <end position="93"/>
    </location>
</feature>
<reference evidence="10 11" key="1">
    <citation type="submission" date="2014-11" db="EMBL/GenBank/DDBJ databases">
        <title>Genome sequence and analysis of novel Kurthia sp.</title>
        <authorList>
            <person name="Lawson J.N."/>
            <person name="Gonzalez J.E."/>
            <person name="Rinauldi L."/>
            <person name="Xuan Z."/>
            <person name="Firman A."/>
            <person name="Shaddox L."/>
            <person name="Trudeau A."/>
            <person name="Shah S."/>
            <person name="Reiman D."/>
        </authorList>
    </citation>
    <scope>NUCLEOTIDE SEQUENCE [LARGE SCALE GENOMIC DNA]</scope>
    <source>
        <strain evidence="10 11">3B1D</strain>
    </source>
</reference>
<evidence type="ECO:0000256" key="9">
    <source>
        <dbReference type="SAM" id="Phobius"/>
    </source>
</evidence>
<comment type="subcellular location">
    <subcellularLocation>
        <location evidence="1">Cell inner membrane</location>
        <topology evidence="1">Multi-pass membrane protein</topology>
    </subcellularLocation>
</comment>
<feature type="transmembrane region" description="Helical" evidence="9">
    <location>
        <begin position="99"/>
        <end position="118"/>
    </location>
</feature>
<feature type="transmembrane region" description="Helical" evidence="9">
    <location>
        <begin position="247"/>
        <end position="266"/>
    </location>
</feature>
<gene>
    <name evidence="10" type="ORF">QI30_03135</name>
</gene>
<sequence>MTFMILTGLFVGALLGFVLQRGRWCLTGGFRDMYIAKDNRMFYALLLAITVQSVMVYALIAAGKVQFTAGTFSLVAIISGAFVFGIGIILAGGCATGTWYRAGEGLIGSWAALGFYMLTAAMMKTGVLAGITTSVSSAGVVNNSMAETLHVNTWILIAVLVLVVSVVLINYARRPKVKIPQLKPKKSGLAHILFEKRWSPFVTAVLVGLIAAIAWPVSEATGRMFGLGVTVPTANILQYAVTGDNQFLNWGMFLVLGLFIGSFIAAKASGEFRWRVPNAKTMVTSSAGGVLMGIGASLAGGCSIGNGLVMTAMMTWQGWIALVFMILGVWVASYFVFVRPTKQRAA</sequence>
<evidence type="ECO:0000256" key="1">
    <source>
        <dbReference type="ARBA" id="ARBA00004429"/>
    </source>
</evidence>
<evidence type="ECO:0000256" key="7">
    <source>
        <dbReference type="ARBA" id="ARBA00023136"/>
    </source>
</evidence>
<dbReference type="Pfam" id="PF04143">
    <property type="entry name" value="Sulf_transp"/>
    <property type="match status" value="1"/>
</dbReference>
<evidence type="ECO:0000256" key="3">
    <source>
        <dbReference type="ARBA" id="ARBA00022475"/>
    </source>
</evidence>
<evidence type="ECO:0000313" key="10">
    <source>
        <dbReference type="EMBL" id="RUS57922.1"/>
    </source>
</evidence>
<evidence type="ECO:0000313" key="11">
    <source>
        <dbReference type="Proteomes" id="UP000288623"/>
    </source>
</evidence>
<keyword evidence="5 9" id="KW-0812">Transmembrane</keyword>
<evidence type="ECO:0000256" key="5">
    <source>
        <dbReference type="ARBA" id="ARBA00022692"/>
    </source>
</evidence>